<accession>A0ABQ7CGS6</accession>
<evidence type="ECO:0000256" key="6">
    <source>
        <dbReference type="ARBA" id="ARBA00023015"/>
    </source>
</evidence>
<evidence type="ECO:0000256" key="1">
    <source>
        <dbReference type="ARBA" id="ARBA00004123"/>
    </source>
</evidence>
<keyword evidence="2" id="KW-0812">Transmembrane</keyword>
<protein>
    <recommendedName>
        <fullName evidence="13">Vacuolar sorting receptor thioredoxin-like domain-containing protein</fullName>
    </recommendedName>
</protein>
<dbReference type="InterPro" id="IPR001289">
    <property type="entry name" value="NFYA"/>
</dbReference>
<keyword evidence="5" id="KW-1133">Transmembrane helix</keyword>
<evidence type="ECO:0000256" key="12">
    <source>
        <dbReference type="ARBA" id="ARBA00046288"/>
    </source>
</evidence>
<reference evidence="14 15" key="1">
    <citation type="journal article" date="2020" name="BMC Genomics">
        <title>Intraspecific diversification of the crop wild relative Brassica cretica Lam. using demographic model selection.</title>
        <authorList>
            <person name="Kioukis A."/>
            <person name="Michalopoulou V.A."/>
            <person name="Briers L."/>
            <person name="Pirintsos S."/>
            <person name="Studholme D.J."/>
            <person name="Pavlidis P."/>
            <person name="Sarris P.F."/>
        </authorList>
    </citation>
    <scope>NUCLEOTIDE SEQUENCE [LARGE SCALE GENOMIC DNA]</scope>
    <source>
        <strain evidence="15">cv. PFS-1207/04</strain>
    </source>
</reference>
<evidence type="ECO:0000256" key="3">
    <source>
        <dbReference type="ARBA" id="ARBA00022729"/>
    </source>
</evidence>
<keyword evidence="15" id="KW-1185">Reference proteome</keyword>
<name>A0ABQ7CGS6_BRACR</name>
<evidence type="ECO:0000313" key="14">
    <source>
        <dbReference type="EMBL" id="KAF3551334.1"/>
    </source>
</evidence>
<evidence type="ECO:0000256" key="8">
    <source>
        <dbReference type="ARBA" id="ARBA00023136"/>
    </source>
</evidence>
<proteinExistence type="predicted"/>
<keyword evidence="9" id="KW-0804">Transcription</keyword>
<keyword evidence="7" id="KW-0238">DNA-binding</keyword>
<dbReference type="InterPro" id="IPR056858">
    <property type="entry name" value="VSR_TRX"/>
</dbReference>
<dbReference type="PANTHER" id="PTHR22702">
    <property type="entry name" value="PROTEASE-ASSOCIATED DOMAIN-CONTAINING PROTEIN"/>
    <property type="match status" value="1"/>
</dbReference>
<feature type="domain" description="Vacuolar sorting receptor thioredoxin-like" evidence="13">
    <location>
        <begin position="2"/>
        <end position="123"/>
    </location>
</feature>
<evidence type="ECO:0000313" key="15">
    <source>
        <dbReference type="Proteomes" id="UP000266723"/>
    </source>
</evidence>
<evidence type="ECO:0000256" key="5">
    <source>
        <dbReference type="ARBA" id="ARBA00022989"/>
    </source>
</evidence>
<dbReference type="PANTHER" id="PTHR22702:SF1">
    <property type="entry name" value="PROTEASE-ASSOCIATED DOMAIN-CONTAINING PROTEIN 1"/>
    <property type="match status" value="1"/>
</dbReference>
<keyword evidence="6" id="KW-0805">Transcription regulation</keyword>
<organism evidence="14 15">
    <name type="scientific">Brassica cretica</name>
    <name type="common">Mustard</name>
    <dbReference type="NCBI Taxonomy" id="69181"/>
    <lineage>
        <taxon>Eukaryota</taxon>
        <taxon>Viridiplantae</taxon>
        <taxon>Streptophyta</taxon>
        <taxon>Embryophyta</taxon>
        <taxon>Tracheophyta</taxon>
        <taxon>Spermatophyta</taxon>
        <taxon>Magnoliopsida</taxon>
        <taxon>eudicotyledons</taxon>
        <taxon>Gunneridae</taxon>
        <taxon>Pentapetalae</taxon>
        <taxon>rosids</taxon>
        <taxon>malvids</taxon>
        <taxon>Brassicales</taxon>
        <taxon>Brassicaceae</taxon>
        <taxon>Brassiceae</taxon>
        <taxon>Brassica</taxon>
    </lineage>
</organism>
<evidence type="ECO:0000256" key="7">
    <source>
        <dbReference type="ARBA" id="ARBA00023125"/>
    </source>
</evidence>
<dbReference type="Gene3D" id="6.10.250.2430">
    <property type="match status" value="1"/>
</dbReference>
<comment type="caution">
    <text evidence="14">The sequence shown here is derived from an EMBL/GenBank/DDBJ whole genome shotgun (WGS) entry which is preliminary data.</text>
</comment>
<dbReference type="EMBL" id="QGKV02000832">
    <property type="protein sequence ID" value="KAF3551334.1"/>
    <property type="molecule type" value="Genomic_DNA"/>
</dbReference>
<evidence type="ECO:0000256" key="11">
    <source>
        <dbReference type="ARBA" id="ARBA00023242"/>
    </source>
</evidence>
<dbReference type="Proteomes" id="UP000266723">
    <property type="component" value="Unassembled WGS sequence"/>
</dbReference>
<keyword evidence="3" id="KW-0732">Signal</keyword>
<dbReference type="PROSITE" id="PS51152">
    <property type="entry name" value="NFYA_HAP2_2"/>
    <property type="match status" value="1"/>
</dbReference>
<evidence type="ECO:0000256" key="10">
    <source>
        <dbReference type="ARBA" id="ARBA00023180"/>
    </source>
</evidence>
<dbReference type="Pfam" id="PF25011">
    <property type="entry name" value="VSR_TRX"/>
    <property type="match status" value="1"/>
</dbReference>
<evidence type="ECO:0000256" key="2">
    <source>
        <dbReference type="ARBA" id="ARBA00022692"/>
    </source>
</evidence>
<evidence type="ECO:0000256" key="4">
    <source>
        <dbReference type="ARBA" id="ARBA00022737"/>
    </source>
</evidence>
<gene>
    <name evidence="14" type="ORF">DY000_02001827</name>
</gene>
<keyword evidence="4" id="KW-0677">Repeat</keyword>
<evidence type="ECO:0000256" key="9">
    <source>
        <dbReference type="ARBA" id="ARBA00023163"/>
    </source>
</evidence>
<keyword evidence="10" id="KW-0325">Glycoprotein</keyword>
<comment type="subcellular location">
    <subcellularLocation>
        <location evidence="12">Endomembrane system</location>
        <topology evidence="12">Single-pass type I membrane protein</topology>
    </subcellularLocation>
    <subcellularLocation>
        <location evidence="1">Nucleus</location>
    </subcellularLocation>
</comment>
<evidence type="ECO:0000259" key="13">
    <source>
        <dbReference type="Pfam" id="PF25011"/>
    </source>
</evidence>
<keyword evidence="11" id="KW-0539">Nucleus</keyword>
<keyword evidence="8" id="KW-0472">Membrane</keyword>
<sequence length="242" mass="27979">MIRFLNRFKGAAHILEKGGYTPHYITWYCPEAFLASRQCKSQCINGGRYCAPDPEQDFSRENNGRDVIVQNLRQACFFRVMNESGKPWLWWDYVTDFAIRCPMKDEKYNTQCADQVIRSLAYLAESFSGESEVETSSERACYSFDFKRESSSHSFLGFPRKTHRERRKRTYTPSGAGDSRRMSTLPARLCHLRKYPSDSCLMSPCMHESRHLHAIRRPRGCGGLFLNAKNKNGDRKEEGNLG</sequence>